<proteinExistence type="predicted"/>
<dbReference type="NCBIfam" id="TIGR03083">
    <property type="entry name" value="maleylpyruvate isomerase family mycothiol-dependent enzyme"/>
    <property type="match status" value="1"/>
</dbReference>
<dbReference type="InterPro" id="IPR024344">
    <property type="entry name" value="MDMPI_metal-binding"/>
</dbReference>
<dbReference type="EMBL" id="LT629732">
    <property type="protein sequence ID" value="SDS36613.1"/>
    <property type="molecule type" value="Genomic_DNA"/>
</dbReference>
<accession>A0A1H1RLU1</accession>
<reference evidence="2 3" key="1">
    <citation type="submission" date="2016-10" db="EMBL/GenBank/DDBJ databases">
        <authorList>
            <person name="de Groot N.N."/>
        </authorList>
    </citation>
    <scope>NUCLEOTIDE SEQUENCE [LARGE SCALE GENOMIC DNA]</scope>
    <source>
        <strain evidence="2 3">DSM 22024</strain>
    </source>
</reference>
<dbReference type="Proteomes" id="UP000198983">
    <property type="component" value="Chromosome I"/>
</dbReference>
<dbReference type="AlphaFoldDB" id="A0A1H1RLU1"/>
<dbReference type="Pfam" id="PF11716">
    <property type="entry name" value="MDMPI_N"/>
    <property type="match status" value="1"/>
</dbReference>
<evidence type="ECO:0000313" key="2">
    <source>
        <dbReference type="EMBL" id="SDS36613.1"/>
    </source>
</evidence>
<feature type="domain" description="Mycothiol-dependent maleylpyruvate isomerase metal-binding" evidence="1">
    <location>
        <begin position="7"/>
        <end position="91"/>
    </location>
</feature>
<dbReference type="STRING" id="117157.SAMN04489717_2463"/>
<evidence type="ECO:0000259" key="1">
    <source>
        <dbReference type="Pfam" id="PF11716"/>
    </source>
</evidence>
<dbReference type="InterPro" id="IPR034660">
    <property type="entry name" value="DinB/YfiT-like"/>
</dbReference>
<keyword evidence="3" id="KW-1185">Reference proteome</keyword>
<evidence type="ECO:0000313" key="3">
    <source>
        <dbReference type="Proteomes" id="UP000198983"/>
    </source>
</evidence>
<name>A0A1H1RLU1_9ACTN</name>
<dbReference type="GO" id="GO:0046872">
    <property type="term" value="F:metal ion binding"/>
    <property type="evidence" value="ECO:0007669"/>
    <property type="project" value="InterPro"/>
</dbReference>
<gene>
    <name evidence="2" type="ORF">SAMN04489717_2463</name>
</gene>
<dbReference type="SUPFAM" id="SSF109854">
    <property type="entry name" value="DinB/YfiT-like putative metalloenzymes"/>
    <property type="match status" value="1"/>
</dbReference>
<organism evidence="2 3">
    <name type="scientific">Actinopolymorpha singaporensis</name>
    <dbReference type="NCBI Taxonomy" id="117157"/>
    <lineage>
        <taxon>Bacteria</taxon>
        <taxon>Bacillati</taxon>
        <taxon>Actinomycetota</taxon>
        <taxon>Actinomycetes</taxon>
        <taxon>Propionibacteriales</taxon>
        <taxon>Actinopolymorphaceae</taxon>
        <taxon>Actinopolymorpha</taxon>
    </lineage>
</organism>
<protein>
    <submittedName>
        <fullName evidence="2">TIGR03083 family protein</fullName>
    </submittedName>
</protein>
<sequence length="194" mass="20592">MLMDLIAAERRALADMLGKLDDAQWRAPSLCAGWSVAHVAAHLTMPFRISEDEFVRAMQRAGGQFTVMSDEIAQRDSRLPPAELVAALADNVHTPWSPPGGGLAGALSHDVIHGLDIARPLDIEYPLPGDALTTVLDLVTGTEHAGPDGSNPFGFRMAGLRLSATDLDWSAGSGELVAAPARDLLLLATGRRLP</sequence>
<dbReference type="Gene3D" id="1.20.120.450">
    <property type="entry name" value="dinb family like domain"/>
    <property type="match status" value="1"/>
</dbReference>
<dbReference type="InterPro" id="IPR017517">
    <property type="entry name" value="Maleyloyr_isom"/>
</dbReference>